<dbReference type="OrthoDB" id="45564at2"/>
<evidence type="ECO:0000313" key="8">
    <source>
        <dbReference type="Proteomes" id="UP000596145"/>
    </source>
</evidence>
<dbReference type="RefSeq" id="WP_005388468.1">
    <property type="nucleotide sequence ID" value="NZ_CP066007.1"/>
</dbReference>
<feature type="transmembrane region" description="Helical" evidence="6">
    <location>
        <begin position="252"/>
        <end position="270"/>
    </location>
</feature>
<dbReference type="EMBL" id="CP066007">
    <property type="protein sequence ID" value="QQB47094.1"/>
    <property type="molecule type" value="Genomic_DNA"/>
</dbReference>
<accession>A0A7T4EGS1</accession>
<evidence type="ECO:0000313" key="7">
    <source>
        <dbReference type="EMBL" id="QQB47094.1"/>
    </source>
</evidence>
<gene>
    <name evidence="7" type="ORF">I6I10_04065</name>
</gene>
<reference evidence="7 8" key="1">
    <citation type="submission" date="2020-12" db="EMBL/GenBank/DDBJ databases">
        <title>FDA dAtabase for Regulatory Grade micrObial Sequences (FDA-ARGOS): Supporting development and validation of Infectious Disease Dx tests.</title>
        <authorList>
            <person name="Sproer C."/>
            <person name="Gronow S."/>
            <person name="Severitt S."/>
            <person name="Schroder I."/>
            <person name="Tallon L."/>
            <person name="Sadzewicz L."/>
            <person name="Zhao X."/>
            <person name="Boylan J."/>
            <person name="Ott S."/>
            <person name="Bowen H."/>
            <person name="Vavikolanu K."/>
            <person name="Mehta A."/>
            <person name="Aluvathingal J."/>
            <person name="Nadendla S."/>
            <person name="Lowell S."/>
            <person name="Myers T."/>
            <person name="Yan Y."/>
            <person name="Sichtig H."/>
        </authorList>
    </citation>
    <scope>NUCLEOTIDE SEQUENCE [LARGE SCALE GENOMIC DNA]</scope>
    <source>
        <strain evidence="7 8">FDAARGOS_1053</strain>
    </source>
</reference>
<comment type="subcellular location">
    <subcellularLocation>
        <location evidence="6">Cell membrane</location>
        <topology evidence="6">Multi-pass membrane protein</topology>
    </subcellularLocation>
    <subcellularLocation>
        <location evidence="1">Membrane</location>
        <topology evidence="1">Multi-pass membrane protein</topology>
    </subcellularLocation>
</comment>
<dbReference type="Pfam" id="PF01925">
    <property type="entry name" value="TauE"/>
    <property type="match status" value="1"/>
</dbReference>
<keyword evidence="6" id="KW-1003">Cell membrane</keyword>
<evidence type="ECO:0000256" key="4">
    <source>
        <dbReference type="ARBA" id="ARBA00022989"/>
    </source>
</evidence>
<dbReference type="Proteomes" id="UP000596145">
    <property type="component" value="Chromosome"/>
</dbReference>
<keyword evidence="5 6" id="KW-0472">Membrane</keyword>
<evidence type="ECO:0000256" key="5">
    <source>
        <dbReference type="ARBA" id="ARBA00023136"/>
    </source>
</evidence>
<sequence>MNAIIVAITGFLAQLVDGGLGMGFGATSTTLLITLAALTPAHASAVVHVAELGTTAVSGFSHWRFGNVDLRQALWLGIPGGVGAFIGALLLTSITSPVVTAVILTGLGLNVMRRFARRHQKPTAGTHSRSFLTGLGFFGGLIDATGGGGWGPVTSSTMLTLHKQDPRRIVGTVNTAEFLVTASATAGFIVGLWEELLATWPLILALLIGGSIAAPLAAWIVSRFNPSFLGVLVGTLLVVLNVPRIFPDVTMWPVQLIIIAFGVFLGWRSWRYERAHRRARQDHVNSTEPESLVATVGS</sequence>
<dbReference type="GeneID" id="92761100"/>
<dbReference type="AlphaFoldDB" id="A0A7T4EGS1"/>
<dbReference type="GO" id="GO:0005886">
    <property type="term" value="C:plasma membrane"/>
    <property type="evidence" value="ECO:0007669"/>
    <property type="project" value="UniProtKB-SubCell"/>
</dbReference>
<dbReference type="InterPro" id="IPR051598">
    <property type="entry name" value="TSUP/Inactive_protease-like"/>
</dbReference>
<comment type="similarity">
    <text evidence="2 6">Belongs to the 4-toluene sulfonate uptake permease (TSUP) (TC 2.A.102) family.</text>
</comment>
<dbReference type="PANTHER" id="PTHR43701">
    <property type="entry name" value="MEMBRANE TRANSPORTER PROTEIN MJ0441-RELATED"/>
    <property type="match status" value="1"/>
</dbReference>
<evidence type="ECO:0000256" key="6">
    <source>
        <dbReference type="RuleBase" id="RU363041"/>
    </source>
</evidence>
<name>A0A7T4EGS1_9CORY</name>
<evidence type="ECO:0000256" key="1">
    <source>
        <dbReference type="ARBA" id="ARBA00004141"/>
    </source>
</evidence>
<dbReference type="InterPro" id="IPR002781">
    <property type="entry name" value="TM_pro_TauE-like"/>
</dbReference>
<feature type="transmembrane region" description="Helical" evidence="6">
    <location>
        <begin position="199"/>
        <end position="221"/>
    </location>
</feature>
<organism evidence="7 8">
    <name type="scientific">Corynebacterium glucuronolyticum</name>
    <dbReference type="NCBI Taxonomy" id="39791"/>
    <lineage>
        <taxon>Bacteria</taxon>
        <taxon>Bacillati</taxon>
        <taxon>Actinomycetota</taxon>
        <taxon>Actinomycetes</taxon>
        <taxon>Mycobacteriales</taxon>
        <taxon>Corynebacteriaceae</taxon>
        <taxon>Corynebacterium</taxon>
    </lineage>
</organism>
<proteinExistence type="inferred from homology"/>
<protein>
    <recommendedName>
        <fullName evidence="6">Probable membrane transporter protein</fullName>
    </recommendedName>
</protein>
<feature type="transmembrane region" description="Helical" evidence="6">
    <location>
        <begin position="228"/>
        <end position="246"/>
    </location>
</feature>
<dbReference type="PANTHER" id="PTHR43701:SF12">
    <property type="entry name" value="MEMBRANE TRANSPORTER PROTEIN YTNM-RELATED"/>
    <property type="match status" value="1"/>
</dbReference>
<keyword evidence="3 6" id="KW-0812">Transmembrane</keyword>
<evidence type="ECO:0000256" key="3">
    <source>
        <dbReference type="ARBA" id="ARBA00022692"/>
    </source>
</evidence>
<keyword evidence="4 6" id="KW-1133">Transmembrane helix</keyword>
<evidence type="ECO:0000256" key="2">
    <source>
        <dbReference type="ARBA" id="ARBA00009142"/>
    </source>
</evidence>
<feature type="transmembrane region" description="Helical" evidence="6">
    <location>
        <begin position="84"/>
        <end position="111"/>
    </location>
</feature>